<gene>
    <name evidence="4" type="ORF">TCM_016538</name>
</gene>
<evidence type="ECO:0000256" key="2">
    <source>
        <dbReference type="SAM" id="MobiDB-lite"/>
    </source>
</evidence>
<dbReference type="InParanoid" id="A0A061G5K2"/>
<dbReference type="HOGENOM" id="CLU_406226_0_0_1"/>
<dbReference type="Proteomes" id="UP000026915">
    <property type="component" value="Chromosome 3"/>
</dbReference>
<organism evidence="4 5">
    <name type="scientific">Theobroma cacao</name>
    <name type="common">Cacao</name>
    <name type="synonym">Cocoa</name>
    <dbReference type="NCBI Taxonomy" id="3641"/>
    <lineage>
        <taxon>Eukaryota</taxon>
        <taxon>Viridiplantae</taxon>
        <taxon>Streptophyta</taxon>
        <taxon>Embryophyta</taxon>
        <taxon>Tracheophyta</taxon>
        <taxon>Spermatophyta</taxon>
        <taxon>Magnoliopsida</taxon>
        <taxon>eudicotyledons</taxon>
        <taxon>Gunneridae</taxon>
        <taxon>Pentapetalae</taxon>
        <taxon>rosids</taxon>
        <taxon>malvids</taxon>
        <taxon>Malvales</taxon>
        <taxon>Malvaceae</taxon>
        <taxon>Byttnerioideae</taxon>
        <taxon>Theobroma</taxon>
    </lineage>
</organism>
<evidence type="ECO:0000313" key="4">
    <source>
        <dbReference type="EMBL" id="EOY25125.1"/>
    </source>
</evidence>
<dbReference type="Gramene" id="EOY25125">
    <property type="protein sequence ID" value="EOY25125"/>
    <property type="gene ID" value="TCM_016538"/>
</dbReference>
<sequence length="677" mass="77301">MVASSGAAKSAKTNNRKQTGSIAKITYFKKRANEAPAKRRAKQVVGERSRANEEMMFEELENMEVELNETGPMFPQMQAGNQMMGDEATRMRNEIHELRGALQILAADVERMKQIPREWNVDGRNFTSFDEAQTWILSQTYGQGSGTNDTNMTASAAAGPLFASHVLPNNAPDNNPFSHDPAPAAGFPTASAVGSFFAAYPELDSVFDVLENLDFNDPFTDHDLAAINQSSHDLPVMFDALNKHDTVSNLSTYLTREMQAMVLSTFGKEANNELMDLGIQSSRSDIQYADEFRQDFIAKLDDKEKSRVDFLDFKGLPEELEKCGRFRLPPSLVPIDESLNKAYGDITAESNQSKPVIRESYILFCFVIKEMNELQLEQVNLDKIILWRNAINSGLSIGFKGNFAIEHLKKIARAYFGYRELKSLEERISELKAKLYDLEKKRNSIIERQSSEMHQECLRDQEYFQGKPLSTVPEEIDEEIDIEDESLAVRGSRTLQEIYARLPKHDTIRLITALIAKEGWKIWHLDVKSAFLNGYLTEDIYVHQPEGFIEPGNEEKMMLEELSRKRAINQVTEVENQRRKDQMMRMENGIQELRGAVQELGKRMTFVYEMVAEHALKTCGQGSGDDPMDVDTESSRPDIQYTEQELKSLEERMSELKSELYDLEKKRSEMCREFHRD</sequence>
<feature type="coiled-coil region" evidence="1">
    <location>
        <begin position="421"/>
        <end position="448"/>
    </location>
</feature>
<reference evidence="4 5" key="1">
    <citation type="journal article" date="2013" name="Genome Biol.">
        <title>The genome sequence of the most widely cultivated cacao type and its use to identify candidate genes regulating pod color.</title>
        <authorList>
            <person name="Motamayor J.C."/>
            <person name="Mockaitis K."/>
            <person name="Schmutz J."/>
            <person name="Haiminen N."/>
            <person name="Iii D.L."/>
            <person name="Cornejo O."/>
            <person name="Findley S.D."/>
            <person name="Zheng P."/>
            <person name="Utro F."/>
            <person name="Royaert S."/>
            <person name="Saski C."/>
            <person name="Jenkins J."/>
            <person name="Podicheti R."/>
            <person name="Zhao M."/>
            <person name="Scheffler B.E."/>
            <person name="Stack J.C."/>
            <person name="Feltus F.A."/>
            <person name="Mustiga G.M."/>
            <person name="Amores F."/>
            <person name="Phillips W."/>
            <person name="Marelli J.P."/>
            <person name="May G.D."/>
            <person name="Shapiro H."/>
            <person name="Ma J."/>
            <person name="Bustamante C.D."/>
            <person name="Schnell R.J."/>
            <person name="Main D."/>
            <person name="Gilbert D."/>
            <person name="Parida L."/>
            <person name="Kuhn D.N."/>
        </authorList>
    </citation>
    <scope>NUCLEOTIDE SEQUENCE [LARGE SCALE GENOMIC DNA]</scope>
    <source>
        <strain evidence="5">cv. Matina 1-6</strain>
    </source>
</reference>
<evidence type="ECO:0000259" key="3">
    <source>
        <dbReference type="Pfam" id="PF07727"/>
    </source>
</evidence>
<dbReference type="eggNOG" id="KOG0017">
    <property type="taxonomic scope" value="Eukaryota"/>
</dbReference>
<feature type="region of interest" description="Disordered" evidence="2">
    <location>
        <begin position="619"/>
        <end position="638"/>
    </location>
</feature>
<keyword evidence="5" id="KW-1185">Reference proteome</keyword>
<feature type="region of interest" description="Disordered" evidence="2">
    <location>
        <begin position="1"/>
        <end position="24"/>
    </location>
</feature>
<dbReference type="PANTHER" id="PTHR35021">
    <property type="match status" value="1"/>
</dbReference>
<evidence type="ECO:0000313" key="5">
    <source>
        <dbReference type="Proteomes" id="UP000026915"/>
    </source>
</evidence>
<feature type="compositionally biased region" description="Polar residues" evidence="2">
    <location>
        <begin position="11"/>
        <end position="21"/>
    </location>
</feature>
<dbReference type="PANTHER" id="PTHR35021:SF8">
    <property type="entry name" value="FIBER PROTEIN FB17"/>
    <property type="match status" value="1"/>
</dbReference>
<protein>
    <submittedName>
        <fullName evidence="4">Fiber protein Fb17</fullName>
    </submittedName>
</protein>
<name>A0A061G5K2_THECC</name>
<accession>A0A061G5K2</accession>
<dbReference type="Pfam" id="PF07727">
    <property type="entry name" value="RVT_2"/>
    <property type="match status" value="1"/>
</dbReference>
<keyword evidence="1" id="KW-0175">Coiled coil</keyword>
<dbReference type="EMBL" id="CM001881">
    <property type="protein sequence ID" value="EOY25125.1"/>
    <property type="molecule type" value="Genomic_DNA"/>
</dbReference>
<evidence type="ECO:0000256" key="1">
    <source>
        <dbReference type="SAM" id="Coils"/>
    </source>
</evidence>
<dbReference type="AlphaFoldDB" id="A0A061G5K2"/>
<feature type="coiled-coil region" evidence="1">
    <location>
        <begin position="639"/>
        <end position="673"/>
    </location>
</feature>
<dbReference type="InterPro" id="IPR013103">
    <property type="entry name" value="RVT_2"/>
</dbReference>
<feature type="domain" description="Reverse transcriptase Ty1/copia-type" evidence="3">
    <location>
        <begin position="496"/>
        <end position="558"/>
    </location>
</feature>
<proteinExistence type="predicted"/>